<comment type="similarity">
    <text evidence="1">Belongs to the PemK/MazF family.</text>
</comment>
<dbReference type="Proteomes" id="UP000013523">
    <property type="component" value="Chromosome"/>
</dbReference>
<dbReference type="GO" id="GO:0004521">
    <property type="term" value="F:RNA endonuclease activity"/>
    <property type="evidence" value="ECO:0007669"/>
    <property type="project" value="TreeGrafter"/>
</dbReference>
<dbReference type="PANTHER" id="PTHR33988">
    <property type="entry name" value="ENDORIBONUCLEASE MAZF-RELATED"/>
    <property type="match status" value="1"/>
</dbReference>
<dbReference type="STRING" id="86416.Clopa_0985"/>
<dbReference type="GO" id="GO:0016075">
    <property type="term" value="P:rRNA catabolic process"/>
    <property type="evidence" value="ECO:0007669"/>
    <property type="project" value="TreeGrafter"/>
</dbReference>
<dbReference type="Gene3D" id="2.30.30.110">
    <property type="match status" value="1"/>
</dbReference>
<keyword evidence="2" id="KW-1277">Toxin-antitoxin system</keyword>
<gene>
    <name evidence="3" type="ORF">Clopa_0985</name>
</gene>
<organism evidence="3 4">
    <name type="scientific">Clostridium pasteurianum BC1</name>
    <dbReference type="NCBI Taxonomy" id="86416"/>
    <lineage>
        <taxon>Bacteria</taxon>
        <taxon>Bacillati</taxon>
        <taxon>Bacillota</taxon>
        <taxon>Clostridia</taxon>
        <taxon>Eubacteriales</taxon>
        <taxon>Clostridiaceae</taxon>
        <taxon>Clostridium</taxon>
    </lineage>
</organism>
<protein>
    <submittedName>
        <fullName evidence="3">Growth inhibitor</fullName>
    </submittedName>
</protein>
<dbReference type="InterPro" id="IPR011067">
    <property type="entry name" value="Plasmid_toxin/cell-grow_inhib"/>
</dbReference>
<evidence type="ECO:0000313" key="3">
    <source>
        <dbReference type="EMBL" id="AGK95996.1"/>
    </source>
</evidence>
<dbReference type="HOGENOM" id="CLU_1388134_0_0_9"/>
<dbReference type="GO" id="GO:0006402">
    <property type="term" value="P:mRNA catabolic process"/>
    <property type="evidence" value="ECO:0007669"/>
    <property type="project" value="TreeGrafter"/>
</dbReference>
<accession>R4K2R6</accession>
<dbReference type="InterPro" id="IPR003477">
    <property type="entry name" value="PemK-like"/>
</dbReference>
<dbReference type="PATRIC" id="fig|86416.3.peg.978"/>
<dbReference type="PANTHER" id="PTHR33988:SF2">
    <property type="entry name" value="ENDORIBONUCLEASE MAZF"/>
    <property type="match status" value="1"/>
</dbReference>
<dbReference type="AlphaFoldDB" id="R4K2R6"/>
<dbReference type="SUPFAM" id="SSF50118">
    <property type="entry name" value="Cell growth inhibitor/plasmid maintenance toxic component"/>
    <property type="match status" value="1"/>
</dbReference>
<dbReference type="EMBL" id="CP003261">
    <property type="protein sequence ID" value="AGK95996.1"/>
    <property type="molecule type" value="Genomic_DNA"/>
</dbReference>
<dbReference type="Pfam" id="PF02452">
    <property type="entry name" value="PemK_toxin"/>
    <property type="match status" value="1"/>
</dbReference>
<dbReference type="GO" id="GO:0003677">
    <property type="term" value="F:DNA binding"/>
    <property type="evidence" value="ECO:0007669"/>
    <property type="project" value="InterPro"/>
</dbReference>
<sequence length="199" mass="22887">MSNVLIKDMNITEIEGYIKKAEYKIRELVKDYANATEEKLINNSEMHDFAKRAYNIREIFEYVQWNMDKIAIIGNVDLSNRIKPRRGEIWTCQLGKNIGSEENKIRPAIIIQNNTGNDRGPTTIIVPISNRPKKIATHIEIKKNDYKLVEGEKNLITGTILCEQIKVVSKVRLGRHVATLEDDFLNNILKPKLKLSINV</sequence>
<evidence type="ECO:0000313" key="4">
    <source>
        <dbReference type="Proteomes" id="UP000013523"/>
    </source>
</evidence>
<evidence type="ECO:0000256" key="2">
    <source>
        <dbReference type="ARBA" id="ARBA00022649"/>
    </source>
</evidence>
<dbReference type="eggNOG" id="COG2337">
    <property type="taxonomic scope" value="Bacteria"/>
</dbReference>
<keyword evidence="4" id="KW-1185">Reference proteome</keyword>
<proteinExistence type="inferred from homology"/>
<evidence type="ECO:0000256" key="1">
    <source>
        <dbReference type="ARBA" id="ARBA00007521"/>
    </source>
</evidence>
<name>R4K2R6_CLOPA</name>
<reference evidence="3 4" key="1">
    <citation type="submission" date="2012-01" db="EMBL/GenBank/DDBJ databases">
        <title>Complete sequence of chromosome of Clostridium pasteurianum BC1.</title>
        <authorList>
            <consortium name="US DOE Joint Genome Institute"/>
            <person name="Lucas S."/>
            <person name="Han J."/>
            <person name="Lapidus A."/>
            <person name="Cheng J.-F."/>
            <person name="Goodwin L."/>
            <person name="Pitluck S."/>
            <person name="Peters L."/>
            <person name="Mikhailova N."/>
            <person name="Teshima H."/>
            <person name="Detter J.C."/>
            <person name="Han C."/>
            <person name="Tapia R."/>
            <person name="Land M."/>
            <person name="Hauser L."/>
            <person name="Kyrpides N."/>
            <person name="Ivanova N."/>
            <person name="Pagani I."/>
            <person name="Dunn J."/>
            <person name="Taghavi S."/>
            <person name="Francis A."/>
            <person name="van der Lelie D."/>
            <person name="Woyke T."/>
        </authorList>
    </citation>
    <scope>NUCLEOTIDE SEQUENCE [LARGE SCALE GENOMIC DNA]</scope>
    <source>
        <strain evidence="3 4">BC1</strain>
    </source>
</reference>
<dbReference type="KEGG" id="cpas:Clopa_0985"/>